<reference evidence="14 16" key="1">
    <citation type="journal article" date="2014" name="Am. J. Bot.">
        <title>Genome assembly and annotation for red clover (Trifolium pratense; Fabaceae).</title>
        <authorList>
            <person name="Istvanek J."/>
            <person name="Jaros M."/>
            <person name="Krenek A."/>
            <person name="Repkova J."/>
        </authorList>
    </citation>
    <scope>NUCLEOTIDE SEQUENCE [LARGE SCALE GENOMIC DNA]</scope>
    <source>
        <strain evidence="16">cv. Tatra</strain>
        <tissue evidence="14">Young leaves</tissue>
    </source>
</reference>
<evidence type="ECO:0000256" key="10">
    <source>
        <dbReference type="ARBA" id="ARBA00067065"/>
    </source>
</evidence>
<dbReference type="GO" id="GO:0009717">
    <property type="term" value="P:isoflavonoid biosynthetic process"/>
    <property type="evidence" value="ECO:0007669"/>
    <property type="project" value="UniProtKB-ARBA"/>
</dbReference>
<evidence type="ECO:0000256" key="7">
    <source>
        <dbReference type="ARBA" id="ARBA00050575"/>
    </source>
</evidence>
<name>A0A2K3LJE4_TRIPR</name>
<evidence type="ECO:0000259" key="12">
    <source>
        <dbReference type="Pfam" id="PF07859"/>
    </source>
</evidence>
<dbReference type="STRING" id="57577.A0A2K3LJE4"/>
<proteinExistence type="inferred from homology"/>
<evidence type="ECO:0000256" key="1">
    <source>
        <dbReference type="ARBA" id="ARBA00004966"/>
    </source>
</evidence>
<evidence type="ECO:0000313" key="16">
    <source>
        <dbReference type="Proteomes" id="UP000236291"/>
    </source>
</evidence>
<comment type="similarity">
    <text evidence="2">Belongs to the 'GDXG' lipolytic enzyme family.</text>
</comment>
<keyword evidence="3" id="KW-0378">Hydrolase</keyword>
<dbReference type="PANTHER" id="PTHR23024">
    <property type="entry name" value="ARYLACETAMIDE DEACETYLASE"/>
    <property type="match status" value="1"/>
</dbReference>
<organism evidence="14 16">
    <name type="scientific">Trifolium pratense</name>
    <name type="common">Red clover</name>
    <dbReference type="NCBI Taxonomy" id="57577"/>
    <lineage>
        <taxon>Eukaryota</taxon>
        <taxon>Viridiplantae</taxon>
        <taxon>Streptophyta</taxon>
        <taxon>Embryophyta</taxon>
        <taxon>Tracheophyta</taxon>
        <taxon>Spermatophyta</taxon>
        <taxon>Magnoliopsida</taxon>
        <taxon>eudicotyledons</taxon>
        <taxon>Gunneridae</taxon>
        <taxon>Pentapetalae</taxon>
        <taxon>rosids</taxon>
        <taxon>fabids</taxon>
        <taxon>Fabales</taxon>
        <taxon>Fabaceae</taxon>
        <taxon>Papilionoideae</taxon>
        <taxon>50 kb inversion clade</taxon>
        <taxon>NPAAA clade</taxon>
        <taxon>Hologalegina</taxon>
        <taxon>IRL clade</taxon>
        <taxon>Trifolieae</taxon>
        <taxon>Trifolium</taxon>
    </lineage>
</organism>
<reference evidence="14 16" key="2">
    <citation type="journal article" date="2017" name="Front. Plant Sci.">
        <title>Gene Classification and Mining of Molecular Markers Useful in Red Clover (Trifolium pratense) Breeding.</title>
        <authorList>
            <person name="Istvanek J."/>
            <person name="Dluhosova J."/>
            <person name="Dluhos P."/>
            <person name="Patkova L."/>
            <person name="Nedelnik J."/>
            <person name="Repkova J."/>
        </authorList>
    </citation>
    <scope>NUCLEOTIDE SEQUENCE [LARGE SCALE GENOMIC DNA]</scope>
    <source>
        <strain evidence="16">cv. Tatra</strain>
        <tissue evidence="14">Young leaves</tissue>
    </source>
</reference>
<dbReference type="GO" id="GO:0009813">
    <property type="term" value="P:flavonoid biosynthetic process"/>
    <property type="evidence" value="ECO:0007669"/>
    <property type="project" value="UniProtKB-KW"/>
</dbReference>
<evidence type="ECO:0000313" key="13">
    <source>
        <dbReference type="EMBL" id="PNX74961.1"/>
    </source>
</evidence>
<dbReference type="EMBL" id="ASHM01056437">
    <property type="protein sequence ID" value="PNX88396.1"/>
    <property type="molecule type" value="Genomic_DNA"/>
</dbReference>
<evidence type="ECO:0000256" key="5">
    <source>
        <dbReference type="ARBA" id="ARBA00023241"/>
    </source>
</evidence>
<comment type="catalytic activity">
    <reaction evidence="7">
        <text>(2R,3S)-2,4',7-trihydroxyisoflavanone = daidzein + H2O + H(+)</text>
        <dbReference type="Rhea" id="RHEA:16445"/>
        <dbReference type="ChEBI" id="CHEBI:15377"/>
        <dbReference type="ChEBI" id="CHEBI:15378"/>
        <dbReference type="ChEBI" id="CHEBI:63325"/>
        <dbReference type="ChEBI" id="CHEBI:77764"/>
        <dbReference type="EC" id="4.2.1.105"/>
    </reaction>
</comment>
<comment type="catalytic activity">
    <reaction evidence="9">
        <text>2-hydroxy-2,3-dihydrogenistein = genistein + H2O + H(+)</text>
        <dbReference type="Rhea" id="RHEA:36803"/>
        <dbReference type="ChEBI" id="CHEBI:15377"/>
        <dbReference type="ChEBI" id="CHEBI:15378"/>
        <dbReference type="ChEBI" id="CHEBI:31080"/>
        <dbReference type="ChEBI" id="CHEBI:74224"/>
        <dbReference type="EC" id="4.2.1.105"/>
    </reaction>
</comment>
<evidence type="ECO:0000313" key="14">
    <source>
        <dbReference type="EMBL" id="PNX78646.1"/>
    </source>
</evidence>
<dbReference type="ExpressionAtlas" id="A0A2K3LJE4">
    <property type="expression patterns" value="baseline"/>
</dbReference>
<gene>
    <name evidence="13" type="ORF">L195_g030890</name>
    <name evidence="14" type="ORF">L195_g034624</name>
    <name evidence="15" type="ORF">L195_g044500</name>
</gene>
<dbReference type="InterPro" id="IPR013094">
    <property type="entry name" value="AB_hydrolase_3"/>
</dbReference>
<dbReference type="FunFam" id="3.40.50.1820:FF:000376">
    <property type="entry name" value="Probable carboxylesterase 12"/>
    <property type="match status" value="1"/>
</dbReference>
<dbReference type="PANTHER" id="PTHR23024:SF368">
    <property type="entry name" value="2-HYDROXYISOFLAVANONE DEHYDRATASE"/>
    <property type="match status" value="1"/>
</dbReference>
<keyword evidence="4" id="KW-0456">Lyase</keyword>
<feature type="domain" description="Alpha/beta hydrolase fold-3" evidence="12">
    <location>
        <begin position="83"/>
        <end position="312"/>
    </location>
</feature>
<evidence type="ECO:0000313" key="15">
    <source>
        <dbReference type="EMBL" id="PNX88396.1"/>
    </source>
</evidence>
<evidence type="ECO:0000256" key="11">
    <source>
        <dbReference type="ARBA" id="ARBA00070850"/>
    </source>
</evidence>
<comment type="pathway">
    <text evidence="1">Secondary metabolite biosynthesis; flavonoid biosynthesis.</text>
</comment>
<dbReference type="GO" id="GO:0106435">
    <property type="term" value="F:carboxylesterase activity"/>
    <property type="evidence" value="ECO:0007669"/>
    <property type="project" value="UniProtKB-EC"/>
</dbReference>
<dbReference type="SUPFAM" id="SSF53474">
    <property type="entry name" value="alpha/beta-Hydrolases"/>
    <property type="match status" value="1"/>
</dbReference>
<keyword evidence="5" id="KW-0284">Flavonoid biosynthesis</keyword>
<dbReference type="Gene3D" id="3.40.50.1820">
    <property type="entry name" value="alpha/beta hydrolase"/>
    <property type="match status" value="1"/>
</dbReference>
<dbReference type="EC" id="3.1.1.1" evidence="6"/>
<evidence type="ECO:0000256" key="3">
    <source>
        <dbReference type="ARBA" id="ARBA00022801"/>
    </source>
</evidence>
<sequence length="333" mass="36932">MAASSKTIINKEIEKELLPLIRVYKDGTIERLMSSPMVPPSLEDPQTGVSSKDIVISNNSNPPLSARIFLPKSHQNNHKLPILLYFHAGAFCVESPFSFFCHRYLNLLASEANIIAVSIDFRLLPEHPLPAAYEDGWTALQWVASHSSNDTTTNNNIETESWLLDYGDFNRVYIGGDVNGANITHNLAIRAGTEALPNNLKILGALLCTPFFWGSKPIGSEPVEEHENSLAMKVWKFVYPNAEGGIDNPMVNPCAPGAPSLATLGCSKILVIITDKDEFKDRDILYYESVKKSGWKGEIELFDAGDEAHGFQIFKPETDRAKQLIKRLASFLV</sequence>
<evidence type="ECO:0000256" key="9">
    <source>
        <dbReference type="ARBA" id="ARBA00052503"/>
    </source>
</evidence>
<dbReference type="InterPro" id="IPR029058">
    <property type="entry name" value="AB_hydrolase_fold"/>
</dbReference>
<dbReference type="EMBL" id="ASHM01028315">
    <property type="protein sequence ID" value="PNX74961.1"/>
    <property type="molecule type" value="Genomic_DNA"/>
</dbReference>
<comment type="caution">
    <text evidence="14">The sequence shown here is derived from an EMBL/GenBank/DDBJ whole genome shotgun (WGS) entry which is preliminary data.</text>
</comment>
<dbReference type="InterPro" id="IPR050466">
    <property type="entry name" value="Carboxylest/Gibb_receptor"/>
</dbReference>
<dbReference type="GO" id="GO:0033987">
    <property type="term" value="F:2-hydroxyisoflavanone dehydratase activity"/>
    <property type="evidence" value="ECO:0007669"/>
    <property type="project" value="UniProtKB-EC"/>
</dbReference>
<protein>
    <recommendedName>
        <fullName evidence="11">2-hydroxyisoflavanone dehydratase</fullName>
        <ecNumber evidence="6">3.1.1.1</ecNumber>
        <ecNumber evidence="10">4.2.1.105</ecNumber>
    </recommendedName>
</protein>
<dbReference type="AlphaFoldDB" id="A0A2K3LJE4"/>
<dbReference type="Proteomes" id="UP000236291">
    <property type="component" value="Unassembled WGS sequence"/>
</dbReference>
<evidence type="ECO:0000256" key="8">
    <source>
        <dbReference type="ARBA" id="ARBA00051142"/>
    </source>
</evidence>
<dbReference type="Pfam" id="PF07859">
    <property type="entry name" value="Abhydrolase_3"/>
    <property type="match status" value="1"/>
</dbReference>
<comment type="catalytic activity">
    <reaction evidence="8">
        <text>a carboxylic ester + H2O = an alcohol + a carboxylate + H(+)</text>
        <dbReference type="Rhea" id="RHEA:21164"/>
        <dbReference type="ChEBI" id="CHEBI:15377"/>
        <dbReference type="ChEBI" id="CHEBI:15378"/>
        <dbReference type="ChEBI" id="CHEBI:29067"/>
        <dbReference type="ChEBI" id="CHEBI:30879"/>
        <dbReference type="ChEBI" id="CHEBI:33308"/>
        <dbReference type="EC" id="3.1.1.1"/>
    </reaction>
</comment>
<evidence type="ECO:0000256" key="2">
    <source>
        <dbReference type="ARBA" id="ARBA00010515"/>
    </source>
</evidence>
<dbReference type="EC" id="4.2.1.105" evidence="10"/>
<accession>A0A2K3LJE4</accession>
<evidence type="ECO:0000256" key="4">
    <source>
        <dbReference type="ARBA" id="ARBA00023239"/>
    </source>
</evidence>
<dbReference type="EMBL" id="ASHM01034489">
    <property type="protein sequence ID" value="PNX78646.1"/>
    <property type="molecule type" value="Genomic_DNA"/>
</dbReference>
<evidence type="ECO:0000256" key="6">
    <source>
        <dbReference type="ARBA" id="ARBA00039155"/>
    </source>
</evidence>